<evidence type="ECO:0000256" key="10">
    <source>
        <dbReference type="SAM" id="MobiDB-lite"/>
    </source>
</evidence>
<dbReference type="PANTHER" id="PTHR47659:SF1">
    <property type="entry name" value="TRANSCRIPTION ACTIVATOR OF GLUCONEOGENESIS ERT1"/>
    <property type="match status" value="1"/>
</dbReference>
<keyword evidence="4" id="KW-0479">Metal-binding</keyword>
<feature type="region of interest" description="Disordered" evidence="10">
    <location>
        <begin position="543"/>
        <end position="574"/>
    </location>
</feature>
<dbReference type="GeneID" id="54575117"/>
<dbReference type="Proteomes" id="UP000800094">
    <property type="component" value="Unassembled WGS sequence"/>
</dbReference>
<dbReference type="PROSITE" id="PS50048">
    <property type="entry name" value="ZN2_CY6_FUNGAL_2"/>
    <property type="match status" value="1"/>
</dbReference>
<evidence type="ECO:0000256" key="9">
    <source>
        <dbReference type="ARBA" id="ARBA00023242"/>
    </source>
</evidence>
<dbReference type="InterPro" id="IPR050335">
    <property type="entry name" value="ERT1_acuK_gluconeogen_tf"/>
</dbReference>
<evidence type="ECO:0000256" key="2">
    <source>
        <dbReference type="ARBA" id="ARBA00010855"/>
    </source>
</evidence>
<dbReference type="GO" id="GO:0006094">
    <property type="term" value="P:gluconeogenesis"/>
    <property type="evidence" value="ECO:0007669"/>
    <property type="project" value="UniProtKB-KW"/>
</dbReference>
<name>A0A6A6III0_9PLEO</name>
<keyword evidence="6" id="KW-0805">Transcription regulation</keyword>
<evidence type="ECO:0000256" key="8">
    <source>
        <dbReference type="ARBA" id="ARBA00023163"/>
    </source>
</evidence>
<dbReference type="GO" id="GO:0000977">
    <property type="term" value="F:RNA polymerase II transcription regulatory region sequence-specific DNA binding"/>
    <property type="evidence" value="ECO:0007669"/>
    <property type="project" value="TreeGrafter"/>
</dbReference>
<feature type="region of interest" description="Disordered" evidence="10">
    <location>
        <begin position="331"/>
        <end position="412"/>
    </location>
</feature>
<feature type="compositionally biased region" description="Polar residues" evidence="10">
    <location>
        <begin position="554"/>
        <end position="565"/>
    </location>
</feature>
<feature type="compositionally biased region" description="Polar residues" evidence="10">
    <location>
        <begin position="40"/>
        <end position="50"/>
    </location>
</feature>
<evidence type="ECO:0000256" key="3">
    <source>
        <dbReference type="ARBA" id="ARBA00022432"/>
    </source>
</evidence>
<protein>
    <recommendedName>
        <fullName evidence="11">Zn(2)-C6 fungal-type domain-containing protein</fullName>
    </recommendedName>
</protein>
<feature type="compositionally biased region" description="Polar residues" evidence="10">
    <location>
        <begin position="381"/>
        <end position="400"/>
    </location>
</feature>
<keyword evidence="5" id="KW-0862">Zinc</keyword>
<evidence type="ECO:0000256" key="6">
    <source>
        <dbReference type="ARBA" id="ARBA00023015"/>
    </source>
</evidence>
<dbReference type="CDD" id="cd00067">
    <property type="entry name" value="GAL4"/>
    <property type="match status" value="1"/>
</dbReference>
<dbReference type="GO" id="GO:0009267">
    <property type="term" value="P:cellular response to starvation"/>
    <property type="evidence" value="ECO:0007669"/>
    <property type="project" value="TreeGrafter"/>
</dbReference>
<evidence type="ECO:0000256" key="5">
    <source>
        <dbReference type="ARBA" id="ARBA00022833"/>
    </source>
</evidence>
<keyword evidence="7" id="KW-0238">DNA-binding</keyword>
<keyword evidence="3" id="KW-0312">Gluconeogenesis</keyword>
<keyword evidence="9" id="KW-0539">Nucleus</keyword>
<evidence type="ECO:0000256" key="4">
    <source>
        <dbReference type="ARBA" id="ARBA00022723"/>
    </source>
</evidence>
<keyword evidence="8" id="KW-0804">Transcription</keyword>
<comment type="similarity">
    <text evidence="2">Belongs to the ERT1/acuK family.</text>
</comment>
<dbReference type="GO" id="GO:0000981">
    <property type="term" value="F:DNA-binding transcription factor activity, RNA polymerase II-specific"/>
    <property type="evidence" value="ECO:0007669"/>
    <property type="project" value="InterPro"/>
</dbReference>
<dbReference type="AlphaFoldDB" id="A0A6A6III0"/>
<dbReference type="InterPro" id="IPR056751">
    <property type="entry name" value="PAS_13"/>
</dbReference>
<sequence length="695" mass="75934">MTTPDAEDASPSPEYSGDPDGSDMAAEQTTEPHSGAASPDQKTANGQKPASNAKDPTRPRRKKARRACFACQRAHLTCGDERPCHRCIKRGLQDHCMDGVRKKAKYLHDAPDGALMPGVGGHYPHMNGNRPVPIPSQDPQAVSGGQGGYYTQAPSTTYYATNSIPGHAPVSQEPAFSNPQAPISPPYSQTNHNAVATNPNTVSQASSSQMHQFGGPLFDPSDPALFNFDISSLNFGNHYGALELGMLGHMSAGAGDAHANDTTMNPLNQAAHLYNPQMSSATYENHGLPTNMPFGPDGLPTAEWQNAHSRHGSIQIQTPNNTPVTTTIDHANNRHDSLNGPHAYAIGQGPSSLSSASPASTDVNSGYENDNPLSAAAFFANPSQPHPQHSPTVNRTQQENRLPGGPLRPLQPNAIRKRRRDYKAIYEGIREPHNYTRAFHELFNLIKRRYSGASRKRAITALGVFRPILLSMAEELTRDDLVYTEKNLQRSLITLQENYAEVGVPYLICRRSGEIVGMNKEFEILTGWRRDILLGQVPNLNANMGPSDGDRANDSSLSTQTNTTPLMAGQEPDNTLHPVNVIELMDEPSSLQYLEDFADLAYGDALGKGHRRANLLRYLTKEDMGRMGETAQNGKPLKHELPVKLEDGSIHQGEAAMRNLSANGLIDCMIMWHIKRDNFDMPLLVTIHIMPMLKP</sequence>
<keyword evidence="13" id="KW-1185">Reference proteome</keyword>
<dbReference type="SMART" id="SM00066">
    <property type="entry name" value="GAL4"/>
    <property type="match status" value="1"/>
</dbReference>
<dbReference type="Gene3D" id="4.10.240.10">
    <property type="entry name" value="Zn(2)-C6 fungal-type DNA-binding domain"/>
    <property type="match status" value="1"/>
</dbReference>
<dbReference type="EMBL" id="ML987194">
    <property type="protein sequence ID" value="KAF2250415.1"/>
    <property type="molecule type" value="Genomic_DNA"/>
</dbReference>
<organism evidence="12 13">
    <name type="scientific">Trematosphaeria pertusa</name>
    <dbReference type="NCBI Taxonomy" id="390896"/>
    <lineage>
        <taxon>Eukaryota</taxon>
        <taxon>Fungi</taxon>
        <taxon>Dikarya</taxon>
        <taxon>Ascomycota</taxon>
        <taxon>Pezizomycotina</taxon>
        <taxon>Dothideomycetes</taxon>
        <taxon>Pleosporomycetidae</taxon>
        <taxon>Pleosporales</taxon>
        <taxon>Massarineae</taxon>
        <taxon>Trematosphaeriaceae</taxon>
        <taxon>Trematosphaeria</taxon>
    </lineage>
</organism>
<dbReference type="SUPFAM" id="SSF57701">
    <property type="entry name" value="Zn2/Cys6 DNA-binding domain"/>
    <property type="match status" value="1"/>
</dbReference>
<evidence type="ECO:0000313" key="12">
    <source>
        <dbReference type="EMBL" id="KAF2250415.1"/>
    </source>
</evidence>
<proteinExistence type="inferred from homology"/>
<evidence type="ECO:0000259" key="11">
    <source>
        <dbReference type="PROSITE" id="PS50048"/>
    </source>
</evidence>
<feature type="compositionally biased region" description="Polar residues" evidence="10">
    <location>
        <begin position="361"/>
        <end position="372"/>
    </location>
</feature>
<dbReference type="Pfam" id="PF24990">
    <property type="entry name" value="PAS_13"/>
    <property type="match status" value="1"/>
</dbReference>
<accession>A0A6A6III0</accession>
<evidence type="ECO:0000256" key="1">
    <source>
        <dbReference type="ARBA" id="ARBA00004123"/>
    </source>
</evidence>
<evidence type="ECO:0000313" key="13">
    <source>
        <dbReference type="Proteomes" id="UP000800094"/>
    </source>
</evidence>
<feature type="domain" description="Zn(2)-C6 fungal-type" evidence="11">
    <location>
        <begin position="67"/>
        <end position="98"/>
    </location>
</feature>
<feature type="compositionally biased region" description="Low complexity" evidence="10">
    <location>
        <begin position="350"/>
        <end position="360"/>
    </location>
</feature>
<dbReference type="InterPro" id="IPR036864">
    <property type="entry name" value="Zn2-C6_fun-type_DNA-bd_sf"/>
</dbReference>
<dbReference type="InterPro" id="IPR001138">
    <property type="entry name" value="Zn2Cys6_DnaBD"/>
</dbReference>
<reference evidence="12" key="1">
    <citation type="journal article" date="2020" name="Stud. Mycol.">
        <title>101 Dothideomycetes genomes: a test case for predicting lifestyles and emergence of pathogens.</title>
        <authorList>
            <person name="Haridas S."/>
            <person name="Albert R."/>
            <person name="Binder M."/>
            <person name="Bloem J."/>
            <person name="Labutti K."/>
            <person name="Salamov A."/>
            <person name="Andreopoulos B."/>
            <person name="Baker S."/>
            <person name="Barry K."/>
            <person name="Bills G."/>
            <person name="Bluhm B."/>
            <person name="Cannon C."/>
            <person name="Castanera R."/>
            <person name="Culley D."/>
            <person name="Daum C."/>
            <person name="Ezra D."/>
            <person name="Gonzalez J."/>
            <person name="Henrissat B."/>
            <person name="Kuo A."/>
            <person name="Liang C."/>
            <person name="Lipzen A."/>
            <person name="Lutzoni F."/>
            <person name="Magnuson J."/>
            <person name="Mondo S."/>
            <person name="Nolan M."/>
            <person name="Ohm R."/>
            <person name="Pangilinan J."/>
            <person name="Park H.-J."/>
            <person name="Ramirez L."/>
            <person name="Alfaro M."/>
            <person name="Sun H."/>
            <person name="Tritt A."/>
            <person name="Yoshinaga Y."/>
            <person name="Zwiers L.-H."/>
            <person name="Turgeon B."/>
            <person name="Goodwin S."/>
            <person name="Spatafora J."/>
            <person name="Crous P."/>
            <person name="Grigoriev I."/>
        </authorList>
    </citation>
    <scope>NUCLEOTIDE SEQUENCE</scope>
    <source>
        <strain evidence="12">CBS 122368</strain>
    </source>
</reference>
<dbReference type="GO" id="GO:0005634">
    <property type="term" value="C:nucleus"/>
    <property type="evidence" value="ECO:0007669"/>
    <property type="project" value="UniProtKB-SubCell"/>
</dbReference>
<feature type="compositionally biased region" description="Low complexity" evidence="10">
    <location>
        <begin position="401"/>
        <end position="410"/>
    </location>
</feature>
<dbReference type="OrthoDB" id="2538135at2759"/>
<feature type="region of interest" description="Disordered" evidence="10">
    <location>
        <begin position="1"/>
        <end position="62"/>
    </location>
</feature>
<dbReference type="RefSeq" id="XP_033685419.1">
    <property type="nucleotide sequence ID" value="XM_033821787.1"/>
</dbReference>
<dbReference type="PANTHER" id="PTHR47659">
    <property type="entry name" value="ZN(II)2CYS6 TRANSCRIPTION FACTOR (EUROFUNG)-RELATED"/>
    <property type="match status" value="1"/>
</dbReference>
<gene>
    <name evidence="12" type="ORF">BU26DRAFT_301234</name>
</gene>
<comment type="subcellular location">
    <subcellularLocation>
        <location evidence="1">Nucleus</location>
    </subcellularLocation>
</comment>
<evidence type="ECO:0000256" key="7">
    <source>
        <dbReference type="ARBA" id="ARBA00023125"/>
    </source>
</evidence>
<dbReference type="GO" id="GO:0008270">
    <property type="term" value="F:zinc ion binding"/>
    <property type="evidence" value="ECO:0007669"/>
    <property type="project" value="InterPro"/>
</dbReference>